<evidence type="ECO:0000313" key="4">
    <source>
        <dbReference type="Proteomes" id="UP001139353"/>
    </source>
</evidence>
<sequence length="750" mass="74539">MSVTVSPTSATLSASTTGTAPTATVSLSTVEGPNGRLTVIATNGSKGYANASFNGTNVVVTGEAPAALAAGTYQDSVTVKVCYDAQCTQQVTNSPFTIPVTYTVTAGNPATATPTISGLSPTSVTAGSAAFTLTVSGTNFTPTSTVMWNGQARATTYVATATLTAQITAADVATLSTDSVTVSNASSGGGVSAARSFSVAAVVPAITSLVPATAVSGGSAYTLTVNGTGFDSHAQVSWNGSPLVTTFVSATQVTAAVPAADIAASGSFPITVWNSDGSANASAPMSVTVGPAALALNSLSPPLVAAGGPAFTETLSGAGFTASSVAQWNGSARPTTFESTTQLHMTISAADIASVGSGSITVSSGGATPTVTSAKTLTIAAATSSVDATALQVNAQHNGAAHFANIVASTALPTAPAWTATLDGPANYPLVAGGRVFLVVQPTSGAATELLALNAGNGAVAWGPITFPGSGAITYDNGRLFLLNTSGSLTAYDAATGSQLWSTVVAGQLFSAAPTAYNGIVYVGESQSGGAVFAFDETSGSQLWFQRVANGDESSPTVTSTGVYVSYPCQVYAFNPTTGAPIWQNNGPCEGGGGATGAWANGVYYSPLANTGYNYDAQALDPATGATLPMTYRSAQAPAFGQTIGYFLQSGTLKALSLADGSAQWTFAGDSSLVTSPVLVNNYVFIASSSGKLYMIDATTGAQLGLVALGGAAYAYMPTEILQPGMTAGDGILVVPFASKISAFTLSNNP</sequence>
<reference evidence="3" key="1">
    <citation type="submission" date="2021-11" db="EMBL/GenBank/DDBJ databases">
        <title>BS-T2-15 a new species belonging to the Comamonadaceae family isolated from the soil of a French oak forest.</title>
        <authorList>
            <person name="Mieszkin S."/>
            <person name="Alain K."/>
        </authorList>
    </citation>
    <scope>NUCLEOTIDE SEQUENCE</scope>
    <source>
        <strain evidence="3">BS-T2-15</strain>
    </source>
</reference>
<dbReference type="InterPro" id="IPR014756">
    <property type="entry name" value="Ig_E-set"/>
</dbReference>
<dbReference type="SUPFAM" id="SSF50998">
    <property type="entry name" value="Quinoprotein alcohol dehydrogenase-like"/>
    <property type="match status" value="1"/>
</dbReference>
<name>A0A9X2BYX4_9BURK</name>
<dbReference type="SUPFAM" id="SSF81296">
    <property type="entry name" value="E set domains"/>
    <property type="match status" value="3"/>
</dbReference>
<dbReference type="InterPro" id="IPR013783">
    <property type="entry name" value="Ig-like_fold"/>
</dbReference>
<dbReference type="Proteomes" id="UP001139353">
    <property type="component" value="Unassembled WGS sequence"/>
</dbReference>
<gene>
    <name evidence="3" type="ORF">LPC04_10095</name>
</gene>
<dbReference type="Pfam" id="PF13360">
    <property type="entry name" value="PQQ_2"/>
    <property type="match status" value="1"/>
</dbReference>
<dbReference type="SMART" id="SM00564">
    <property type="entry name" value="PQQ"/>
    <property type="match status" value="4"/>
</dbReference>
<comment type="caution">
    <text evidence="3">The sequence shown here is derived from an EMBL/GenBank/DDBJ whole genome shotgun (WGS) entry which is preliminary data.</text>
</comment>
<protein>
    <submittedName>
        <fullName evidence="3">PQQ-binding-like beta-propeller repeat protein</fullName>
    </submittedName>
</protein>
<proteinExistence type="predicted"/>
<dbReference type="InterPro" id="IPR011047">
    <property type="entry name" value="Quinoprotein_ADH-like_sf"/>
</dbReference>
<dbReference type="Gene3D" id="2.60.40.10">
    <property type="entry name" value="Immunoglobulins"/>
    <property type="match status" value="2"/>
</dbReference>
<dbReference type="Gene3D" id="2.130.10.10">
    <property type="entry name" value="YVTN repeat-like/Quinoprotein amine dehydrogenase"/>
    <property type="match status" value="2"/>
</dbReference>
<dbReference type="PANTHER" id="PTHR34512">
    <property type="entry name" value="CELL SURFACE PROTEIN"/>
    <property type="match status" value="1"/>
</dbReference>
<feature type="domain" description="Pyrrolo-quinoline quinone repeat" evidence="2">
    <location>
        <begin position="449"/>
        <end position="585"/>
    </location>
</feature>
<organism evidence="3 4">
    <name type="scientific">Scleromatobacter humisilvae</name>
    <dbReference type="NCBI Taxonomy" id="2897159"/>
    <lineage>
        <taxon>Bacteria</taxon>
        <taxon>Pseudomonadati</taxon>
        <taxon>Pseudomonadota</taxon>
        <taxon>Betaproteobacteria</taxon>
        <taxon>Burkholderiales</taxon>
        <taxon>Sphaerotilaceae</taxon>
        <taxon>Scleromatobacter</taxon>
    </lineage>
</organism>
<dbReference type="EMBL" id="JAJLJH010000002">
    <property type="protein sequence ID" value="MCK9686058.1"/>
    <property type="molecule type" value="Genomic_DNA"/>
</dbReference>
<feature type="region of interest" description="Disordered" evidence="1">
    <location>
        <begin position="1"/>
        <end position="27"/>
    </location>
</feature>
<accession>A0A9X2BYX4</accession>
<dbReference type="InterPro" id="IPR015943">
    <property type="entry name" value="WD40/YVTN_repeat-like_dom_sf"/>
</dbReference>
<dbReference type="InterPro" id="IPR002372">
    <property type="entry name" value="PQQ_rpt_dom"/>
</dbReference>
<evidence type="ECO:0000259" key="2">
    <source>
        <dbReference type="Pfam" id="PF13360"/>
    </source>
</evidence>
<dbReference type="InterPro" id="IPR018391">
    <property type="entry name" value="PQQ_b-propeller_rpt"/>
</dbReference>
<evidence type="ECO:0000256" key="1">
    <source>
        <dbReference type="SAM" id="MobiDB-lite"/>
    </source>
</evidence>
<dbReference type="AlphaFoldDB" id="A0A9X2BYX4"/>
<keyword evidence="4" id="KW-1185">Reference proteome</keyword>
<dbReference type="PANTHER" id="PTHR34512:SF30">
    <property type="entry name" value="OUTER MEMBRANE PROTEIN ASSEMBLY FACTOR BAMB"/>
    <property type="match status" value="1"/>
</dbReference>
<dbReference type="RefSeq" id="WP_275682089.1">
    <property type="nucleotide sequence ID" value="NZ_JAJLJH010000002.1"/>
</dbReference>
<evidence type="ECO:0000313" key="3">
    <source>
        <dbReference type="EMBL" id="MCK9686058.1"/>
    </source>
</evidence>